<proteinExistence type="predicted"/>
<evidence type="ECO:0000313" key="2">
    <source>
        <dbReference type="EMBL" id="OHA99274.1"/>
    </source>
</evidence>
<name>A0A1G2TPQ2_9BACT</name>
<protein>
    <recommendedName>
        <fullName evidence="1">DUF2268 domain-containing protein</fullName>
    </recommendedName>
</protein>
<evidence type="ECO:0000259" key="1">
    <source>
        <dbReference type="Pfam" id="PF10026"/>
    </source>
</evidence>
<organism evidence="2 3">
    <name type="scientific">Candidatus Zambryskibacteria bacterium RIFCSPHIGHO2_12_FULL_38_37</name>
    <dbReference type="NCBI Taxonomy" id="1802751"/>
    <lineage>
        <taxon>Bacteria</taxon>
        <taxon>Candidatus Zambryskiibacteriota</taxon>
    </lineage>
</organism>
<reference evidence="2 3" key="1">
    <citation type="journal article" date="2016" name="Nat. Commun.">
        <title>Thousands of microbial genomes shed light on interconnected biogeochemical processes in an aquifer system.</title>
        <authorList>
            <person name="Anantharaman K."/>
            <person name="Brown C.T."/>
            <person name="Hug L.A."/>
            <person name="Sharon I."/>
            <person name="Castelle C.J."/>
            <person name="Probst A.J."/>
            <person name="Thomas B.C."/>
            <person name="Singh A."/>
            <person name="Wilkins M.J."/>
            <person name="Karaoz U."/>
            <person name="Brodie E.L."/>
            <person name="Williams K.H."/>
            <person name="Hubbard S.S."/>
            <person name="Banfield J.F."/>
        </authorList>
    </citation>
    <scope>NUCLEOTIDE SEQUENCE [LARGE SCALE GENOMIC DNA]</scope>
</reference>
<comment type="caution">
    <text evidence="2">The sequence shown here is derived from an EMBL/GenBank/DDBJ whole genome shotgun (WGS) entry which is preliminary data.</text>
</comment>
<dbReference type="EMBL" id="MHVU01000013">
    <property type="protein sequence ID" value="OHA99274.1"/>
    <property type="molecule type" value="Genomic_DNA"/>
</dbReference>
<dbReference type="Pfam" id="PF10026">
    <property type="entry name" value="DUF2268"/>
    <property type="match status" value="1"/>
</dbReference>
<gene>
    <name evidence="2" type="ORF">A3E32_02410</name>
</gene>
<dbReference type="InterPro" id="IPR018728">
    <property type="entry name" value="DUF2268"/>
</dbReference>
<accession>A0A1G2TPQ2</accession>
<sequence>MSKLNDVKIFFCFPNSTIKTKGIFVDALIRDVQPNRKVGYAGYLKKVYLHKHLSGYFNSKNINTYRPLLAGNKNKIEKIIQLVAQKCLEQLPLSSLFVFIFPWLGEKYNTAFGGVNGFAPYASTVHLFISLTRFSSQSLKETLAHEFSHAVFFYYHKSALKLTLLETLVFEGLAENFREEVVGGKPSSWSTALNKKQCVSALLSLKQSLYSRKYDLYHDVFFGSKKYKRWTGYSIGYKIIKSFRETYPEKSWKEVMKMKPETIFAMSPFTKKEV</sequence>
<dbReference type="AlphaFoldDB" id="A0A1G2TPQ2"/>
<evidence type="ECO:0000313" key="3">
    <source>
        <dbReference type="Proteomes" id="UP000178530"/>
    </source>
</evidence>
<feature type="domain" description="DUF2268" evidence="1">
    <location>
        <begin position="78"/>
        <end position="264"/>
    </location>
</feature>
<dbReference type="Proteomes" id="UP000178530">
    <property type="component" value="Unassembled WGS sequence"/>
</dbReference>